<evidence type="ECO:0000313" key="1">
    <source>
        <dbReference type="EMBL" id="SPD18046.1"/>
    </source>
</evidence>
<organism evidence="1">
    <name type="scientific">Fagus sylvatica</name>
    <name type="common">Beechnut</name>
    <dbReference type="NCBI Taxonomy" id="28930"/>
    <lineage>
        <taxon>Eukaryota</taxon>
        <taxon>Viridiplantae</taxon>
        <taxon>Streptophyta</taxon>
        <taxon>Embryophyta</taxon>
        <taxon>Tracheophyta</taxon>
        <taxon>Spermatophyta</taxon>
        <taxon>Magnoliopsida</taxon>
        <taxon>eudicotyledons</taxon>
        <taxon>Gunneridae</taxon>
        <taxon>Pentapetalae</taxon>
        <taxon>rosids</taxon>
        <taxon>fabids</taxon>
        <taxon>Fagales</taxon>
        <taxon>Fagaceae</taxon>
        <taxon>Fagus</taxon>
    </lineage>
</organism>
<sequence>MEESGSDPKFICIHGDLDLKIIDGRHLPNMDLVAQHFRRCFTACDIINPCHTSTESDACGHHHRKIIPAIRTVPMANIWAESPLHQCISPLHQCIFFPCNNIVVI</sequence>
<accession>A0A2N9HVS9</accession>
<proteinExistence type="predicted"/>
<protein>
    <submittedName>
        <fullName evidence="1">Uncharacterized protein</fullName>
    </submittedName>
</protein>
<dbReference type="AlphaFoldDB" id="A0A2N9HVS9"/>
<name>A0A2N9HVS9_FAGSY</name>
<reference evidence="1" key="1">
    <citation type="submission" date="2018-02" db="EMBL/GenBank/DDBJ databases">
        <authorList>
            <person name="Cohen D.B."/>
            <person name="Kent A.D."/>
        </authorList>
    </citation>
    <scope>NUCLEOTIDE SEQUENCE</scope>
</reference>
<gene>
    <name evidence="1" type="ORF">FSB_LOCUS45928</name>
</gene>
<dbReference type="EMBL" id="OIVN01004557">
    <property type="protein sequence ID" value="SPD18046.1"/>
    <property type="molecule type" value="Genomic_DNA"/>
</dbReference>